<feature type="transmembrane region" description="Helical" evidence="5">
    <location>
        <begin position="151"/>
        <end position="169"/>
    </location>
</feature>
<keyword evidence="4 5" id="KW-0472">Membrane</keyword>
<gene>
    <name evidence="7" type="ORF">SAMN04488528_104316</name>
</gene>
<feature type="transmembrane region" description="Helical" evidence="5">
    <location>
        <begin position="12"/>
        <end position="35"/>
    </location>
</feature>
<evidence type="ECO:0000313" key="7">
    <source>
        <dbReference type="EMBL" id="SFB40173.1"/>
    </source>
</evidence>
<accession>A0A1I1AV36</accession>
<comment type="subcellular location">
    <subcellularLocation>
        <location evidence="1">Cell membrane</location>
        <topology evidence="1">Multi-pass membrane protein</topology>
    </subcellularLocation>
</comment>
<evidence type="ECO:0000256" key="2">
    <source>
        <dbReference type="ARBA" id="ARBA00022692"/>
    </source>
</evidence>
<proteinExistence type="predicted"/>
<feature type="domain" description="ABC transmembrane type-1" evidence="6">
    <location>
        <begin position="20"/>
        <end position="213"/>
    </location>
</feature>
<sequence length="241" mass="27958">MKELLLKRKSRFILYLVACFIPVIDHLLINLSMALLIGSVEKASMEYFIKILIFSIGVVILGTALYIISRFMRISYMRDTILDVRVKAFDKILKSSYKNFSKKSKDTYISNLINDINVFENTFFLKLINFIFCGGVYVVSIIILMVLDYKFGIAMTIVSIILFFISKAFENKTVKLQEEISENNENFVVDISNTFNGLEILKLNNIEDKFLSKALKSTIGLERKKFSYTVLRMYNRDQLTF</sequence>
<dbReference type="Proteomes" id="UP000198619">
    <property type="component" value="Unassembled WGS sequence"/>
</dbReference>
<dbReference type="GO" id="GO:0005524">
    <property type="term" value="F:ATP binding"/>
    <property type="evidence" value="ECO:0007669"/>
    <property type="project" value="InterPro"/>
</dbReference>
<evidence type="ECO:0000259" key="6">
    <source>
        <dbReference type="PROSITE" id="PS50929"/>
    </source>
</evidence>
<dbReference type="InterPro" id="IPR036640">
    <property type="entry name" value="ABC1_TM_sf"/>
</dbReference>
<dbReference type="InterPro" id="IPR011527">
    <property type="entry name" value="ABC1_TM_dom"/>
</dbReference>
<dbReference type="Pfam" id="PF00664">
    <property type="entry name" value="ABC_membrane"/>
    <property type="match status" value="1"/>
</dbReference>
<evidence type="ECO:0000256" key="5">
    <source>
        <dbReference type="SAM" id="Phobius"/>
    </source>
</evidence>
<keyword evidence="2 5" id="KW-0812">Transmembrane</keyword>
<dbReference type="GO" id="GO:0140359">
    <property type="term" value="F:ABC-type transporter activity"/>
    <property type="evidence" value="ECO:0007669"/>
    <property type="project" value="InterPro"/>
</dbReference>
<name>A0A1I1AV36_9CLOT</name>
<dbReference type="AlphaFoldDB" id="A0A1I1AV36"/>
<dbReference type="EMBL" id="FOKI01000043">
    <property type="protein sequence ID" value="SFB40173.1"/>
    <property type="molecule type" value="Genomic_DNA"/>
</dbReference>
<keyword evidence="8" id="KW-1185">Reference proteome</keyword>
<dbReference type="SUPFAM" id="SSF90123">
    <property type="entry name" value="ABC transporter transmembrane region"/>
    <property type="match status" value="1"/>
</dbReference>
<dbReference type="PROSITE" id="PS50929">
    <property type="entry name" value="ABC_TM1F"/>
    <property type="match status" value="1"/>
</dbReference>
<evidence type="ECO:0000256" key="3">
    <source>
        <dbReference type="ARBA" id="ARBA00022989"/>
    </source>
</evidence>
<keyword evidence="3 5" id="KW-1133">Transmembrane helix</keyword>
<organism evidence="7 8">
    <name type="scientific">Clostridium frigidicarnis</name>
    <dbReference type="NCBI Taxonomy" id="84698"/>
    <lineage>
        <taxon>Bacteria</taxon>
        <taxon>Bacillati</taxon>
        <taxon>Bacillota</taxon>
        <taxon>Clostridia</taxon>
        <taxon>Eubacteriales</taxon>
        <taxon>Clostridiaceae</taxon>
        <taxon>Clostridium</taxon>
    </lineage>
</organism>
<dbReference type="RefSeq" id="WP_090042887.1">
    <property type="nucleotide sequence ID" value="NZ_FOKI01000043.1"/>
</dbReference>
<protein>
    <submittedName>
        <fullName evidence="7">ABC transporter transmembrane region</fullName>
    </submittedName>
</protein>
<dbReference type="STRING" id="84698.SAMN04488528_104316"/>
<feature type="transmembrane region" description="Helical" evidence="5">
    <location>
        <begin position="47"/>
        <end position="68"/>
    </location>
</feature>
<evidence type="ECO:0000313" key="8">
    <source>
        <dbReference type="Proteomes" id="UP000198619"/>
    </source>
</evidence>
<evidence type="ECO:0000256" key="4">
    <source>
        <dbReference type="ARBA" id="ARBA00023136"/>
    </source>
</evidence>
<dbReference type="Gene3D" id="1.20.1560.10">
    <property type="entry name" value="ABC transporter type 1, transmembrane domain"/>
    <property type="match status" value="1"/>
</dbReference>
<evidence type="ECO:0000256" key="1">
    <source>
        <dbReference type="ARBA" id="ARBA00004651"/>
    </source>
</evidence>
<feature type="transmembrane region" description="Helical" evidence="5">
    <location>
        <begin position="123"/>
        <end position="145"/>
    </location>
</feature>
<dbReference type="GO" id="GO:0005886">
    <property type="term" value="C:plasma membrane"/>
    <property type="evidence" value="ECO:0007669"/>
    <property type="project" value="UniProtKB-SubCell"/>
</dbReference>
<reference evidence="7 8" key="1">
    <citation type="submission" date="2016-10" db="EMBL/GenBank/DDBJ databases">
        <authorList>
            <person name="de Groot N.N."/>
        </authorList>
    </citation>
    <scope>NUCLEOTIDE SEQUENCE [LARGE SCALE GENOMIC DNA]</scope>
    <source>
        <strain evidence="7 8">DSM 12271</strain>
    </source>
</reference>